<keyword evidence="3" id="KW-1185">Reference proteome</keyword>
<organism evidence="2 3">
    <name type="scientific">Nitritalea halalkaliphila LW7</name>
    <dbReference type="NCBI Taxonomy" id="1189621"/>
    <lineage>
        <taxon>Bacteria</taxon>
        <taxon>Pseudomonadati</taxon>
        <taxon>Bacteroidota</taxon>
        <taxon>Cytophagia</taxon>
        <taxon>Cytophagales</taxon>
        <taxon>Cyclobacteriaceae</taxon>
        <taxon>Nitritalea</taxon>
    </lineage>
</organism>
<dbReference type="EMBL" id="AJYA01000002">
    <property type="protein sequence ID" value="EIM78816.1"/>
    <property type="molecule type" value="Genomic_DNA"/>
</dbReference>
<keyword evidence="1" id="KW-0732">Signal</keyword>
<dbReference type="RefSeq" id="WP_009053365.1">
    <property type="nucleotide sequence ID" value="NZ_AJYA01000002.1"/>
</dbReference>
<evidence type="ECO:0000256" key="1">
    <source>
        <dbReference type="SAM" id="SignalP"/>
    </source>
</evidence>
<dbReference type="OrthoDB" id="942237at2"/>
<feature type="chain" id="PRO_5003700646" description="Adhesin domain-containing protein" evidence="1">
    <location>
        <begin position="20"/>
        <end position="298"/>
    </location>
</feature>
<evidence type="ECO:0008006" key="4">
    <source>
        <dbReference type="Google" id="ProtNLM"/>
    </source>
</evidence>
<comment type="caution">
    <text evidence="2">The sequence shown here is derived from an EMBL/GenBank/DDBJ whole genome shotgun (WGS) entry which is preliminary data.</text>
</comment>
<feature type="signal peptide" evidence="1">
    <location>
        <begin position="1"/>
        <end position="19"/>
    </location>
</feature>
<reference evidence="2 3" key="1">
    <citation type="submission" date="2012-05" db="EMBL/GenBank/DDBJ databases">
        <title>Genome sequence of Nitritalea halalkaliphila LW7.</title>
        <authorList>
            <person name="Jangir P.K."/>
            <person name="Singh A."/>
            <person name="Shivaji S."/>
            <person name="Sharma R."/>
        </authorList>
    </citation>
    <scope>NUCLEOTIDE SEQUENCE [LARGE SCALE GENOMIC DNA]</scope>
    <source>
        <strain evidence="2 3">LW7</strain>
    </source>
</reference>
<name>I5CAG4_9BACT</name>
<sequence length="298" mass="33670">MLRVPLLLLLLFCSVQLHAQQVIKRDYTAAKREGVESIYFHFDVYKGVSRFHSSMGEAPIWVKSSLSNLNILPQFDDTMADGRQEIMLHHRNVENESFSKSLSYKLFSNTEENFEHDWRVGINKRHPLDLDFVFGIGKAFINLSELQVANCIINSASADITLGYDADKPNAIAMDTLQVRINMGNLEARQINLARAKTVLFDVNYGTIDISLDNTVHQGGTLHAMVGAGKLNMQLPDPDKPYKLTIKSSPMCRIHMPKHLRSTGNKQQRTYVSRGYERDPENALYVNVDISVGSLTLK</sequence>
<proteinExistence type="predicted"/>
<dbReference type="AlphaFoldDB" id="I5CAG4"/>
<protein>
    <recommendedName>
        <fullName evidence="4">Adhesin domain-containing protein</fullName>
    </recommendedName>
</protein>
<accession>I5CAG4</accession>
<dbReference type="Proteomes" id="UP000005551">
    <property type="component" value="Unassembled WGS sequence"/>
</dbReference>
<dbReference type="STRING" id="1189621.A3SI_02176"/>
<evidence type="ECO:0000313" key="2">
    <source>
        <dbReference type="EMBL" id="EIM78816.1"/>
    </source>
</evidence>
<evidence type="ECO:0000313" key="3">
    <source>
        <dbReference type="Proteomes" id="UP000005551"/>
    </source>
</evidence>
<gene>
    <name evidence="2" type="ORF">A3SI_02176</name>
</gene>
<dbReference type="PATRIC" id="fig|1189621.3.peg.455"/>